<dbReference type="GO" id="GO:0008270">
    <property type="term" value="F:zinc ion binding"/>
    <property type="evidence" value="ECO:0007669"/>
    <property type="project" value="InterPro"/>
</dbReference>
<dbReference type="OrthoDB" id="2154091at2759"/>
<evidence type="ECO:0000256" key="4">
    <source>
        <dbReference type="ARBA" id="ARBA00023125"/>
    </source>
</evidence>
<keyword evidence="4" id="KW-0238">DNA-binding</keyword>
<keyword evidence="3" id="KW-0805">Transcription regulation</keyword>
<dbReference type="GO" id="GO:0003677">
    <property type="term" value="F:DNA binding"/>
    <property type="evidence" value="ECO:0007669"/>
    <property type="project" value="UniProtKB-KW"/>
</dbReference>
<dbReference type="RefSeq" id="XP_056488198.1">
    <property type="nucleotide sequence ID" value="XM_056632647.1"/>
</dbReference>
<evidence type="ECO:0000256" key="2">
    <source>
        <dbReference type="ARBA" id="ARBA00022833"/>
    </source>
</evidence>
<dbReference type="AlphaFoldDB" id="A0A9W9W0F5"/>
<dbReference type="GO" id="GO:0006351">
    <property type="term" value="P:DNA-templated transcription"/>
    <property type="evidence" value="ECO:0007669"/>
    <property type="project" value="InterPro"/>
</dbReference>
<dbReference type="EMBL" id="JAPZBU010000008">
    <property type="protein sequence ID" value="KAJ5392520.1"/>
    <property type="molecule type" value="Genomic_DNA"/>
</dbReference>
<evidence type="ECO:0000259" key="8">
    <source>
        <dbReference type="SMART" id="SM00906"/>
    </source>
</evidence>
<comment type="caution">
    <text evidence="9">The sequence shown here is derived from an EMBL/GenBank/DDBJ whole genome shotgun (WGS) entry which is preliminary data.</text>
</comment>
<dbReference type="CDD" id="cd12148">
    <property type="entry name" value="fungal_TF_MHR"/>
    <property type="match status" value="1"/>
</dbReference>
<dbReference type="InterPro" id="IPR007219">
    <property type="entry name" value="XnlR_reg_dom"/>
</dbReference>
<gene>
    <name evidence="9" type="ORF">N7509_008010</name>
</gene>
<evidence type="ECO:0000256" key="3">
    <source>
        <dbReference type="ARBA" id="ARBA00023015"/>
    </source>
</evidence>
<dbReference type="SMART" id="SM00906">
    <property type="entry name" value="Fungal_trans"/>
    <property type="match status" value="1"/>
</dbReference>
<reference evidence="9" key="1">
    <citation type="submission" date="2022-12" db="EMBL/GenBank/DDBJ databases">
        <authorList>
            <person name="Petersen C."/>
        </authorList>
    </citation>
    <scope>NUCLEOTIDE SEQUENCE</scope>
    <source>
        <strain evidence="9">IBT 29677</strain>
    </source>
</reference>
<evidence type="ECO:0000256" key="7">
    <source>
        <dbReference type="SAM" id="MobiDB-lite"/>
    </source>
</evidence>
<feature type="compositionally biased region" description="Polar residues" evidence="7">
    <location>
        <begin position="170"/>
        <end position="181"/>
    </location>
</feature>
<keyword evidence="1" id="KW-0479">Metal-binding</keyword>
<feature type="compositionally biased region" description="Polar residues" evidence="7">
    <location>
        <begin position="145"/>
        <end position="162"/>
    </location>
</feature>
<dbReference type="GeneID" id="81371627"/>
<keyword evidence="6" id="KW-0539">Nucleus</keyword>
<dbReference type="InterPro" id="IPR051615">
    <property type="entry name" value="Transcr_Regulatory_Elem"/>
</dbReference>
<accession>A0A9W9W0F5</accession>
<dbReference type="PANTHER" id="PTHR31313">
    <property type="entry name" value="TY1 ENHANCER ACTIVATOR"/>
    <property type="match status" value="1"/>
</dbReference>
<proteinExistence type="predicted"/>
<reference evidence="9" key="2">
    <citation type="journal article" date="2023" name="IMA Fungus">
        <title>Comparative genomic study of the Penicillium genus elucidates a diverse pangenome and 15 lateral gene transfer events.</title>
        <authorList>
            <person name="Petersen C."/>
            <person name="Sorensen T."/>
            <person name="Nielsen M.R."/>
            <person name="Sondergaard T.E."/>
            <person name="Sorensen J.L."/>
            <person name="Fitzpatrick D.A."/>
            <person name="Frisvad J.C."/>
            <person name="Nielsen K.L."/>
        </authorList>
    </citation>
    <scope>NUCLEOTIDE SEQUENCE</scope>
    <source>
        <strain evidence="9">IBT 29677</strain>
    </source>
</reference>
<evidence type="ECO:0000256" key="1">
    <source>
        <dbReference type="ARBA" id="ARBA00022723"/>
    </source>
</evidence>
<evidence type="ECO:0000313" key="10">
    <source>
        <dbReference type="Proteomes" id="UP001147747"/>
    </source>
</evidence>
<feature type="region of interest" description="Disordered" evidence="7">
    <location>
        <begin position="96"/>
        <end position="181"/>
    </location>
</feature>
<dbReference type="Pfam" id="PF04082">
    <property type="entry name" value="Fungal_trans"/>
    <property type="match status" value="1"/>
</dbReference>
<dbReference type="Proteomes" id="UP001147747">
    <property type="component" value="Unassembled WGS sequence"/>
</dbReference>
<feature type="domain" description="Xylanolytic transcriptional activator regulatory" evidence="8">
    <location>
        <begin position="437"/>
        <end position="514"/>
    </location>
</feature>
<evidence type="ECO:0000313" key="9">
    <source>
        <dbReference type="EMBL" id="KAJ5392520.1"/>
    </source>
</evidence>
<protein>
    <recommendedName>
        <fullName evidence="8">Xylanolytic transcriptional activator regulatory domain-containing protein</fullName>
    </recommendedName>
</protein>
<evidence type="ECO:0000256" key="5">
    <source>
        <dbReference type="ARBA" id="ARBA00023163"/>
    </source>
</evidence>
<organism evidence="9 10">
    <name type="scientific">Penicillium cosmopolitanum</name>
    <dbReference type="NCBI Taxonomy" id="1131564"/>
    <lineage>
        <taxon>Eukaryota</taxon>
        <taxon>Fungi</taxon>
        <taxon>Dikarya</taxon>
        <taxon>Ascomycota</taxon>
        <taxon>Pezizomycotina</taxon>
        <taxon>Eurotiomycetes</taxon>
        <taxon>Eurotiomycetidae</taxon>
        <taxon>Eurotiales</taxon>
        <taxon>Aspergillaceae</taxon>
        <taxon>Penicillium</taxon>
    </lineage>
</organism>
<dbReference type="PANTHER" id="PTHR31313:SF77">
    <property type="entry name" value="ZN(II)2CYS6 TRANSCRIPTION FACTOR (EUROFUNG)"/>
    <property type="match status" value="1"/>
</dbReference>
<feature type="compositionally biased region" description="Polar residues" evidence="7">
    <location>
        <begin position="769"/>
        <end position="781"/>
    </location>
</feature>
<evidence type="ECO:0000256" key="6">
    <source>
        <dbReference type="ARBA" id="ARBA00023242"/>
    </source>
</evidence>
<name>A0A9W9W0F5_9EURO</name>
<feature type="region of interest" description="Disordered" evidence="7">
    <location>
        <begin position="758"/>
        <end position="781"/>
    </location>
</feature>
<keyword evidence="10" id="KW-1185">Reference proteome</keyword>
<feature type="compositionally biased region" description="Polar residues" evidence="7">
    <location>
        <begin position="112"/>
        <end position="127"/>
    </location>
</feature>
<keyword evidence="2" id="KW-0862">Zinc</keyword>
<keyword evidence="5" id="KW-0804">Transcription</keyword>
<feature type="compositionally biased region" description="Pro residues" evidence="7">
    <location>
        <begin position="132"/>
        <end position="143"/>
    </location>
</feature>
<sequence length="828" mass="91627">MTIRLKYVTKDCIQKEACLYGLCSLPGEQDQAYLPARELQHLTLDPRLPLRIAIDLLIARVDQLSEFICQNGLQPPPSPKDKDAALKEILNALGPTKPTSGLEPSCEPQMSPILSNDPNLDFGNSQDIMGPPLVPAALPPPKIPTATSPDQTLLPAASQTSPLPGPSEQGKLTPSADTPESILSSWDMDLAYGGSAMSAPTDLQQLIDSTSERDALGLDLDGMAQPVNTTATAATPTTSEDGSTLVDDANTTADIEGLIDDLSDRVGTLRIGRGGKTHFFGPTSTFNLRDMSHSDTFDSHRRMQGCDFNGPGRVEADKEVPSDLEEHLISLYFSWQDPSFHVVDRKLYEDAKEKWFAMEDTSFYSEALRNAMCAIGCAFETRFHPGFVTFPKTLVDFFGDRARSLLEAELDFPSVATVQAMVILSSHEIGNGMDSRGWLYSGMAIRLSFDLALHIDMSSHVLKGVISAADADLRRTVFWAAYTVDHQLGFHLGRPFRTNMEDVTVGKPSQDCCNQSQEWIPYENPASLSQLFDGLDCTGLVSQQLVSLCEIMAPCGYVLYTTSKIDKSAMQEFNERIVAELCKWKANLPPTLQIDLNDHTSPYPPHVLLLHMQYHQNIIYAHRPWMSKSYLQPQPPKGPGYLHARQMCIQSAISIAKILLLYETRYTLRRINVKAVSITSSAVLLLLFAAVSNYASHSKAHIVAHLGTCFRAMDEFSLSWMNARRAKDLLVTLQHQWEVRTRSGKMYRRADGITWPSNKRARTSARDPVSTSIPPDRSTGINGNLNAALGADPELDWMLMTDGDLLSETCDRDIFGWDPTSVMFDRES</sequence>